<dbReference type="InterPro" id="IPR027417">
    <property type="entry name" value="P-loop_NTPase"/>
</dbReference>
<evidence type="ECO:0000313" key="2">
    <source>
        <dbReference type="Proteomes" id="UP000325517"/>
    </source>
</evidence>
<reference evidence="1 2" key="1">
    <citation type="submission" date="2018-07" db="EMBL/GenBank/DDBJ databases">
        <title>Complete genome sequence of Psychrobacillus sp. PB01, isolated from iceberg, and comparative genome analysis of Psychrobacillus strains.</title>
        <authorList>
            <person name="Lee P.C."/>
        </authorList>
    </citation>
    <scope>NUCLEOTIDE SEQUENCE [LARGE SCALE GENOMIC DNA]</scope>
    <source>
        <strain evidence="1 2">PB01</strain>
    </source>
</reference>
<gene>
    <name evidence="1" type="ORF">PB01_15590</name>
</gene>
<name>A0A5J6SQA2_9BACI</name>
<dbReference type="OrthoDB" id="2052561at2"/>
<sequence>MSDNQRTVLLEIIETRHQSRSTIICSKFSPEGWYSCIGHNAYKITLDGEISMRERRGLRGSGSGE</sequence>
<dbReference type="AlphaFoldDB" id="A0A5J6SQA2"/>
<dbReference type="Proteomes" id="UP000325517">
    <property type="component" value="Chromosome"/>
</dbReference>
<dbReference type="KEGG" id="psyo:PB01_15590"/>
<dbReference type="Gene3D" id="3.40.50.300">
    <property type="entry name" value="P-loop containing nucleotide triphosphate hydrolases"/>
    <property type="match status" value="1"/>
</dbReference>
<dbReference type="EMBL" id="CP031223">
    <property type="protein sequence ID" value="QFG00136.1"/>
    <property type="molecule type" value="Genomic_DNA"/>
</dbReference>
<evidence type="ECO:0000313" key="1">
    <source>
        <dbReference type="EMBL" id="QFG00136.1"/>
    </source>
</evidence>
<keyword evidence="2" id="KW-1185">Reference proteome</keyword>
<organism evidence="1 2">
    <name type="scientific">Psychrobacillus glaciei</name>
    <dbReference type="NCBI Taxonomy" id="2283160"/>
    <lineage>
        <taxon>Bacteria</taxon>
        <taxon>Bacillati</taxon>
        <taxon>Bacillota</taxon>
        <taxon>Bacilli</taxon>
        <taxon>Bacillales</taxon>
        <taxon>Bacillaceae</taxon>
        <taxon>Psychrobacillus</taxon>
    </lineage>
</organism>
<accession>A0A5J6SQA2</accession>
<proteinExistence type="predicted"/>
<protein>
    <submittedName>
        <fullName evidence="1">Uncharacterized protein</fullName>
    </submittedName>
</protein>